<comment type="caution">
    <text evidence="1">The sequence shown here is derived from an EMBL/GenBank/DDBJ whole genome shotgun (WGS) entry which is preliminary data.</text>
</comment>
<reference evidence="1 2" key="1">
    <citation type="submission" date="2024-07" db="EMBL/GenBank/DDBJ databases">
        <title>Section-level genome sequencing and comparative genomics of Aspergillus sections Usti and Cavernicolus.</title>
        <authorList>
            <consortium name="Lawrence Berkeley National Laboratory"/>
            <person name="Nybo J.L."/>
            <person name="Vesth T.C."/>
            <person name="Theobald S."/>
            <person name="Frisvad J.C."/>
            <person name="Larsen T.O."/>
            <person name="Kjaerboelling I."/>
            <person name="Rothschild-Mancinelli K."/>
            <person name="Lyhne E.K."/>
            <person name="Kogle M.E."/>
            <person name="Barry K."/>
            <person name="Clum A."/>
            <person name="Na H."/>
            <person name="Ledsgaard L."/>
            <person name="Lin J."/>
            <person name="Lipzen A."/>
            <person name="Kuo A."/>
            <person name="Riley R."/>
            <person name="Mondo S."/>
            <person name="LaButti K."/>
            <person name="Haridas S."/>
            <person name="Pangalinan J."/>
            <person name="Salamov A.A."/>
            <person name="Simmons B.A."/>
            <person name="Magnuson J.K."/>
            <person name="Chen J."/>
            <person name="Drula E."/>
            <person name="Henrissat B."/>
            <person name="Wiebenga A."/>
            <person name="Lubbers R.J."/>
            <person name="Gomes A.C."/>
            <person name="Macurrencykelacurrency M.R."/>
            <person name="Stajich J."/>
            <person name="Grigoriev I.V."/>
            <person name="Mortensen U.H."/>
            <person name="De vries R.P."/>
            <person name="Baker S.E."/>
            <person name="Andersen M.R."/>
        </authorList>
    </citation>
    <scope>NUCLEOTIDE SEQUENCE [LARGE SCALE GENOMIC DNA]</scope>
    <source>
        <strain evidence="1 2">CBS 756.74</strain>
    </source>
</reference>
<evidence type="ECO:0000313" key="2">
    <source>
        <dbReference type="Proteomes" id="UP001610444"/>
    </source>
</evidence>
<organism evidence="1 2">
    <name type="scientific">Aspergillus pseudodeflectus</name>
    <dbReference type="NCBI Taxonomy" id="176178"/>
    <lineage>
        <taxon>Eukaryota</taxon>
        <taxon>Fungi</taxon>
        <taxon>Dikarya</taxon>
        <taxon>Ascomycota</taxon>
        <taxon>Pezizomycotina</taxon>
        <taxon>Eurotiomycetes</taxon>
        <taxon>Eurotiomycetidae</taxon>
        <taxon>Eurotiales</taxon>
        <taxon>Aspergillaceae</taxon>
        <taxon>Aspergillus</taxon>
        <taxon>Aspergillus subgen. Nidulantes</taxon>
    </lineage>
</organism>
<sequence length="53" mass="6775">MTLFHLFACWTIRYEYRRCHCNTTICSLSIYKTRFSWEFWTVLRVRRRDWHPS</sequence>
<dbReference type="RefSeq" id="XP_070895118.1">
    <property type="nucleotide sequence ID" value="XM_071041373.1"/>
</dbReference>
<name>A0ABR4JR32_9EURO</name>
<protein>
    <submittedName>
        <fullName evidence="1">Uncharacterized protein</fullName>
    </submittedName>
</protein>
<accession>A0ABR4JR32</accession>
<evidence type="ECO:0000313" key="1">
    <source>
        <dbReference type="EMBL" id="KAL2842493.1"/>
    </source>
</evidence>
<dbReference type="Proteomes" id="UP001610444">
    <property type="component" value="Unassembled WGS sequence"/>
</dbReference>
<dbReference type="GeneID" id="98156537"/>
<dbReference type="EMBL" id="JBFXLR010000051">
    <property type="protein sequence ID" value="KAL2842493.1"/>
    <property type="molecule type" value="Genomic_DNA"/>
</dbReference>
<keyword evidence="2" id="KW-1185">Reference proteome</keyword>
<gene>
    <name evidence="1" type="ORF">BJX68DRAFT_244774</name>
</gene>
<proteinExistence type="predicted"/>